<organism evidence="4 5">
    <name type="scientific">Natronorubrum halalkaliphilum</name>
    <dbReference type="NCBI Taxonomy" id="2691917"/>
    <lineage>
        <taxon>Archaea</taxon>
        <taxon>Methanobacteriati</taxon>
        <taxon>Methanobacteriota</taxon>
        <taxon>Stenosarchaea group</taxon>
        <taxon>Halobacteria</taxon>
        <taxon>Halobacteriales</taxon>
        <taxon>Natrialbaceae</taxon>
        <taxon>Natronorubrum</taxon>
    </lineage>
</organism>
<dbReference type="AlphaFoldDB" id="A0A6B0VN89"/>
<evidence type="ECO:0000256" key="1">
    <source>
        <dbReference type="ARBA" id="ARBA00022679"/>
    </source>
</evidence>
<dbReference type="EMBL" id="WUYX01000041">
    <property type="protein sequence ID" value="MXV63060.1"/>
    <property type="molecule type" value="Genomic_DNA"/>
</dbReference>
<dbReference type="RefSeq" id="WP_160065888.1">
    <property type="nucleotide sequence ID" value="NZ_WUYX01000041.1"/>
</dbReference>
<sequence length="174" mass="19132">MARTVRQATPEAATTVREIARESWHAAYDGFLGAERVSVITDDWYSVEGLEASIADATDRNDATFSLALSEPLDSPEGRTVEGFAHASAPDDDSVASLHRLYVRPSAWGDGAGTALLERVETDLQPACDRLRLTVFADNEIGVSFYDSSGFERIDIRERDLGDGLEEYVYEKPL</sequence>
<dbReference type="Proteomes" id="UP000434101">
    <property type="component" value="Unassembled WGS sequence"/>
</dbReference>
<keyword evidence="1 4" id="KW-0808">Transferase</keyword>
<evidence type="ECO:0000256" key="2">
    <source>
        <dbReference type="ARBA" id="ARBA00023315"/>
    </source>
</evidence>
<keyword evidence="5" id="KW-1185">Reference proteome</keyword>
<feature type="domain" description="N-acetyltransferase" evidence="3">
    <location>
        <begin position="3"/>
        <end position="174"/>
    </location>
</feature>
<proteinExistence type="predicted"/>
<dbReference type="PROSITE" id="PS51186">
    <property type="entry name" value="GNAT"/>
    <property type="match status" value="1"/>
</dbReference>
<name>A0A6B0VN89_9EURY</name>
<dbReference type="Pfam" id="PF00583">
    <property type="entry name" value="Acetyltransf_1"/>
    <property type="match status" value="1"/>
</dbReference>
<accession>A0A6B0VN89</accession>
<dbReference type="PANTHER" id="PTHR43877:SF2">
    <property type="entry name" value="AMINOALKYLPHOSPHONATE N-ACETYLTRANSFERASE-RELATED"/>
    <property type="match status" value="1"/>
</dbReference>
<dbReference type="CDD" id="cd04301">
    <property type="entry name" value="NAT_SF"/>
    <property type="match status" value="1"/>
</dbReference>
<dbReference type="SUPFAM" id="SSF55729">
    <property type="entry name" value="Acyl-CoA N-acyltransferases (Nat)"/>
    <property type="match status" value="1"/>
</dbReference>
<dbReference type="OrthoDB" id="11597at2157"/>
<dbReference type="InterPro" id="IPR050832">
    <property type="entry name" value="Bact_Acetyltransf"/>
</dbReference>
<dbReference type="InterPro" id="IPR000182">
    <property type="entry name" value="GNAT_dom"/>
</dbReference>
<dbReference type="Gene3D" id="3.40.630.30">
    <property type="match status" value="1"/>
</dbReference>
<evidence type="ECO:0000313" key="4">
    <source>
        <dbReference type="EMBL" id="MXV63060.1"/>
    </source>
</evidence>
<protein>
    <submittedName>
        <fullName evidence="4">GNAT family N-acetyltransferase</fullName>
    </submittedName>
</protein>
<comment type="caution">
    <text evidence="4">The sequence shown here is derived from an EMBL/GenBank/DDBJ whole genome shotgun (WGS) entry which is preliminary data.</text>
</comment>
<keyword evidence="2" id="KW-0012">Acyltransferase</keyword>
<evidence type="ECO:0000313" key="5">
    <source>
        <dbReference type="Proteomes" id="UP000434101"/>
    </source>
</evidence>
<evidence type="ECO:0000259" key="3">
    <source>
        <dbReference type="PROSITE" id="PS51186"/>
    </source>
</evidence>
<dbReference type="GO" id="GO:0016747">
    <property type="term" value="F:acyltransferase activity, transferring groups other than amino-acyl groups"/>
    <property type="evidence" value="ECO:0007669"/>
    <property type="project" value="InterPro"/>
</dbReference>
<gene>
    <name evidence="4" type="ORF">GS429_13475</name>
</gene>
<dbReference type="InterPro" id="IPR016181">
    <property type="entry name" value="Acyl_CoA_acyltransferase"/>
</dbReference>
<reference evidence="4 5" key="1">
    <citation type="submission" date="2020-01" db="EMBL/GenBank/DDBJ databases">
        <title>Natronorubrum sp. JWXQ-INN 674 isolated from Inner Mongolia Autonomous Region of China.</title>
        <authorList>
            <person name="Xue Q."/>
        </authorList>
    </citation>
    <scope>NUCLEOTIDE SEQUENCE [LARGE SCALE GENOMIC DNA]</scope>
    <source>
        <strain evidence="4 5">JWXQ-INN-674</strain>
    </source>
</reference>
<dbReference type="PANTHER" id="PTHR43877">
    <property type="entry name" value="AMINOALKYLPHOSPHONATE N-ACETYLTRANSFERASE-RELATED-RELATED"/>
    <property type="match status" value="1"/>
</dbReference>